<gene>
    <name evidence="3" type="ORF">BKA67DRAFT_525588</name>
</gene>
<proteinExistence type="predicted"/>
<evidence type="ECO:0000256" key="1">
    <source>
        <dbReference type="SAM" id="MobiDB-lite"/>
    </source>
</evidence>
<protein>
    <recommendedName>
        <fullName evidence="2">Nitrogen regulatory protein areA GATA-like domain-containing protein</fullName>
    </recommendedName>
</protein>
<feature type="compositionally biased region" description="Polar residues" evidence="1">
    <location>
        <begin position="7"/>
        <end position="23"/>
    </location>
</feature>
<accession>A0A9P8UBZ8</accession>
<dbReference type="OrthoDB" id="5563539at2759"/>
<organism evidence="3 4">
    <name type="scientific">Truncatella angustata</name>
    <dbReference type="NCBI Taxonomy" id="152316"/>
    <lineage>
        <taxon>Eukaryota</taxon>
        <taxon>Fungi</taxon>
        <taxon>Dikarya</taxon>
        <taxon>Ascomycota</taxon>
        <taxon>Pezizomycotina</taxon>
        <taxon>Sordariomycetes</taxon>
        <taxon>Xylariomycetidae</taxon>
        <taxon>Amphisphaeriales</taxon>
        <taxon>Sporocadaceae</taxon>
        <taxon>Truncatella</taxon>
    </lineage>
</organism>
<dbReference type="PANTHER" id="PTHR28051:SF1">
    <property type="entry name" value="PROTEIN MTL1-RELATED"/>
    <property type="match status" value="1"/>
</dbReference>
<keyword evidence="4" id="KW-1185">Reference proteome</keyword>
<dbReference type="InterPro" id="IPR052292">
    <property type="entry name" value="Glucose_repression_reg"/>
</dbReference>
<dbReference type="Proteomes" id="UP000758603">
    <property type="component" value="Unassembled WGS sequence"/>
</dbReference>
<dbReference type="GeneID" id="70127572"/>
<comment type="caution">
    <text evidence="3">The sequence shown here is derived from an EMBL/GenBank/DDBJ whole genome shotgun (WGS) entry which is preliminary data.</text>
</comment>
<dbReference type="AlphaFoldDB" id="A0A9P8UBZ8"/>
<dbReference type="EMBL" id="JAGPXC010000009">
    <property type="protein sequence ID" value="KAH6646757.1"/>
    <property type="molecule type" value="Genomic_DNA"/>
</dbReference>
<dbReference type="RefSeq" id="XP_045953271.1">
    <property type="nucleotide sequence ID" value="XM_046098680.1"/>
</dbReference>
<dbReference type="Pfam" id="PF08550">
    <property type="entry name" value="GATA_AreA"/>
    <property type="match status" value="1"/>
</dbReference>
<feature type="domain" description="Nitrogen regulatory protein areA GATA-like" evidence="2">
    <location>
        <begin position="94"/>
        <end position="119"/>
    </location>
</feature>
<reference evidence="3" key="1">
    <citation type="journal article" date="2021" name="Nat. Commun.">
        <title>Genetic determinants of endophytism in the Arabidopsis root mycobiome.</title>
        <authorList>
            <person name="Mesny F."/>
            <person name="Miyauchi S."/>
            <person name="Thiergart T."/>
            <person name="Pickel B."/>
            <person name="Atanasova L."/>
            <person name="Karlsson M."/>
            <person name="Huettel B."/>
            <person name="Barry K.W."/>
            <person name="Haridas S."/>
            <person name="Chen C."/>
            <person name="Bauer D."/>
            <person name="Andreopoulos W."/>
            <person name="Pangilinan J."/>
            <person name="LaButti K."/>
            <person name="Riley R."/>
            <person name="Lipzen A."/>
            <person name="Clum A."/>
            <person name="Drula E."/>
            <person name="Henrissat B."/>
            <person name="Kohler A."/>
            <person name="Grigoriev I.V."/>
            <person name="Martin F.M."/>
            <person name="Hacquard S."/>
        </authorList>
    </citation>
    <scope>NUCLEOTIDE SEQUENCE</scope>
    <source>
        <strain evidence="3">MPI-SDFR-AT-0073</strain>
    </source>
</reference>
<feature type="region of interest" description="Disordered" evidence="1">
    <location>
        <begin position="188"/>
        <end position="215"/>
    </location>
</feature>
<feature type="region of interest" description="Disordered" evidence="1">
    <location>
        <begin position="1"/>
        <end position="46"/>
    </location>
</feature>
<evidence type="ECO:0000313" key="4">
    <source>
        <dbReference type="Proteomes" id="UP000758603"/>
    </source>
</evidence>
<dbReference type="GO" id="GO:0005773">
    <property type="term" value="C:vacuole"/>
    <property type="evidence" value="ECO:0007669"/>
    <property type="project" value="GOC"/>
</dbReference>
<dbReference type="GO" id="GO:0007039">
    <property type="term" value="P:protein catabolic process in the vacuole"/>
    <property type="evidence" value="ECO:0007669"/>
    <property type="project" value="TreeGrafter"/>
</dbReference>
<dbReference type="GO" id="GO:0042149">
    <property type="term" value="P:cellular response to glucose starvation"/>
    <property type="evidence" value="ECO:0007669"/>
    <property type="project" value="TreeGrafter"/>
</dbReference>
<evidence type="ECO:0000313" key="3">
    <source>
        <dbReference type="EMBL" id="KAH6646757.1"/>
    </source>
</evidence>
<dbReference type="PANTHER" id="PTHR28051">
    <property type="entry name" value="PROTEIN MTL1-RELATED"/>
    <property type="match status" value="1"/>
</dbReference>
<sequence length="473" mass="53769">MAVSFSPDDNASFSPLPSPQSHRPPTFSCDRSSEHSPNLVFTVDPVTPVTNSTPKISEINKRAGDDTLVQRHTSSNVDYLSHHWVEEDIWSSRRYLVSNRGECSNAQRLENASWRAWTKTKYNLKTVSPETIKWLRDCDVTWLYGPLQQCPSTSLSRSMGRTNSTLPMHNVSIVNKSNLRKRSIAESLRQDSRSLPFVPKQAMTDTQPQPPDGRGRVTRLIVQTQMARERALGTPSKSTSDIETHITKVKYVHFDERVKQCIAMDSNVGVDKEEREHEHRNYIDDSDSGEKAVLMKIMRSRRKRRKSVRAGPKPKSETYVAKKTIVVLPSTTLKYDGDTPHPSYTAMEYDADHFIHSIFSSSSPLKVLRRSTQSHYSLIRDDESPHMDERASSIPRSGSVQFSVPYPYEMQHPVSRTSMMHEPAAILFNEPGTSTLYQDRNQPGNGSIRGYVIDTLNTALYVADVIFNVVWRR</sequence>
<evidence type="ECO:0000259" key="2">
    <source>
        <dbReference type="Pfam" id="PF08550"/>
    </source>
</evidence>
<dbReference type="InterPro" id="IPR013860">
    <property type="entry name" value="AreA_GATA"/>
</dbReference>
<name>A0A9P8UBZ8_9PEZI</name>